<proteinExistence type="predicted"/>
<name>A0A173TSE6_9FIRM</name>
<organism evidence="1 2">
    <name type="scientific">Coprococcus comes</name>
    <dbReference type="NCBI Taxonomy" id="410072"/>
    <lineage>
        <taxon>Bacteria</taxon>
        <taxon>Bacillati</taxon>
        <taxon>Bacillota</taxon>
        <taxon>Clostridia</taxon>
        <taxon>Lachnospirales</taxon>
        <taxon>Lachnospiraceae</taxon>
        <taxon>Coprococcus</taxon>
    </lineage>
</organism>
<evidence type="ECO:0000313" key="1">
    <source>
        <dbReference type="EMBL" id="CUN05862.1"/>
    </source>
</evidence>
<sequence>MNILYEQFPKEVRVNGEYYPIATDFREWIRFTELVEDDSVPWRIKCGLLLQWYLDQIPEDIEAAIYALGDFLMCKRMYQDDTEDEEEEQQKSGKPVFSFSEDAGCIYAAFREAYGIDLQQIDYMHWWEFRSLFDWLPDDTEIKQRIMYRSIDPGTIRDKDERKWIKKIQRAVSLKKKQRKLDDYEIGDMFS</sequence>
<gene>
    <name evidence="1" type="ORF">ERS852574_02429</name>
</gene>
<protein>
    <submittedName>
        <fullName evidence="1">Bacteriophage Gp15 protein</fullName>
    </submittedName>
</protein>
<dbReference type="RefSeq" id="WP_055157686.1">
    <property type="nucleotide sequence ID" value="NZ_CYXR01000019.1"/>
</dbReference>
<dbReference type="Proteomes" id="UP000095727">
    <property type="component" value="Unassembled WGS sequence"/>
</dbReference>
<evidence type="ECO:0000313" key="2">
    <source>
        <dbReference type="Proteomes" id="UP000095727"/>
    </source>
</evidence>
<reference evidence="1 2" key="1">
    <citation type="submission" date="2015-09" db="EMBL/GenBank/DDBJ databases">
        <authorList>
            <consortium name="Pathogen Informatics"/>
        </authorList>
    </citation>
    <scope>NUCLEOTIDE SEQUENCE [LARGE SCALE GENOMIC DNA]</scope>
    <source>
        <strain evidence="1 2">2789STDY5834962</strain>
    </source>
</reference>
<dbReference type="AlphaFoldDB" id="A0A173TSE6"/>
<dbReference type="Pfam" id="PF06854">
    <property type="entry name" value="Phage_Gp15"/>
    <property type="match status" value="1"/>
</dbReference>
<accession>A0A173TSE6</accession>
<dbReference type="InterPro" id="IPR009660">
    <property type="entry name" value="Phage_A500_Gp15"/>
</dbReference>
<dbReference type="EMBL" id="CYXR01000019">
    <property type="protein sequence ID" value="CUN05862.1"/>
    <property type="molecule type" value="Genomic_DNA"/>
</dbReference>